<dbReference type="AlphaFoldDB" id="A0A1U8P995"/>
<dbReference type="PaxDb" id="3635-A0A1U8P995"/>
<reference evidence="3" key="2">
    <citation type="submission" date="2025-08" db="UniProtKB">
        <authorList>
            <consortium name="RefSeq"/>
        </authorList>
    </citation>
    <scope>IDENTIFICATION</scope>
</reference>
<proteinExistence type="predicted"/>
<feature type="compositionally biased region" description="Basic and acidic residues" evidence="1">
    <location>
        <begin position="89"/>
        <end position="102"/>
    </location>
</feature>
<evidence type="ECO:0000313" key="3">
    <source>
        <dbReference type="RefSeq" id="XP_016747782.1"/>
    </source>
</evidence>
<keyword evidence="2" id="KW-1185">Reference proteome</keyword>
<sequence length="144" mass="15898">MVEGTLMGTQVLKMIGYIDSLEKLGFPLGVELVTDVILQSLPNSFSQFFLNFNMNENKKILPQLLYMLQTAESSMKKVGPKPILMVCKDKGKGKGKGKEKAKAKAKVKPKKEQAVLKHKGGIARKENVSIVVRSNNGRRTALPI</sequence>
<evidence type="ECO:0000256" key="1">
    <source>
        <dbReference type="SAM" id="MobiDB-lite"/>
    </source>
</evidence>
<protein>
    <submittedName>
        <fullName evidence="3">Uncharacterized protein</fullName>
    </submittedName>
</protein>
<evidence type="ECO:0000313" key="2">
    <source>
        <dbReference type="Proteomes" id="UP000818029"/>
    </source>
</evidence>
<organism evidence="2 3">
    <name type="scientific">Gossypium hirsutum</name>
    <name type="common">Upland cotton</name>
    <name type="synonym">Gossypium mexicanum</name>
    <dbReference type="NCBI Taxonomy" id="3635"/>
    <lineage>
        <taxon>Eukaryota</taxon>
        <taxon>Viridiplantae</taxon>
        <taxon>Streptophyta</taxon>
        <taxon>Embryophyta</taxon>
        <taxon>Tracheophyta</taxon>
        <taxon>Spermatophyta</taxon>
        <taxon>Magnoliopsida</taxon>
        <taxon>eudicotyledons</taxon>
        <taxon>Gunneridae</taxon>
        <taxon>Pentapetalae</taxon>
        <taxon>rosids</taxon>
        <taxon>malvids</taxon>
        <taxon>Malvales</taxon>
        <taxon>Malvaceae</taxon>
        <taxon>Malvoideae</taxon>
        <taxon>Gossypium</taxon>
    </lineage>
</organism>
<gene>
    <name evidence="3" type="primary">LOC107956751</name>
</gene>
<dbReference type="KEGG" id="ghi:107956751"/>
<dbReference type="GeneID" id="107956751"/>
<name>A0A1U8P995_GOSHI</name>
<accession>A0A1U8P995</accession>
<feature type="region of interest" description="Disordered" evidence="1">
    <location>
        <begin position="89"/>
        <end position="118"/>
    </location>
</feature>
<dbReference type="RefSeq" id="XP_016747782.1">
    <property type="nucleotide sequence ID" value="XM_016892293.1"/>
</dbReference>
<dbReference type="Proteomes" id="UP000818029">
    <property type="component" value="Chromosome A11"/>
</dbReference>
<reference evidence="2" key="1">
    <citation type="journal article" date="2020" name="Nat. Genet.">
        <title>Genomic diversifications of five Gossypium allopolyploid species and their impact on cotton improvement.</title>
        <authorList>
            <person name="Chen Z.J."/>
            <person name="Sreedasyam A."/>
            <person name="Ando A."/>
            <person name="Song Q."/>
            <person name="De Santiago L.M."/>
            <person name="Hulse-Kemp A.M."/>
            <person name="Ding M."/>
            <person name="Ye W."/>
            <person name="Kirkbride R.C."/>
            <person name="Jenkins J."/>
            <person name="Plott C."/>
            <person name="Lovell J."/>
            <person name="Lin Y.M."/>
            <person name="Vaughn R."/>
            <person name="Liu B."/>
            <person name="Simpson S."/>
            <person name="Scheffler B.E."/>
            <person name="Wen L."/>
            <person name="Saski C.A."/>
            <person name="Grover C.E."/>
            <person name="Hu G."/>
            <person name="Conover J.L."/>
            <person name="Carlson J.W."/>
            <person name="Shu S."/>
            <person name="Boston L.B."/>
            <person name="Williams M."/>
            <person name="Peterson D.G."/>
            <person name="McGee K."/>
            <person name="Jones D.C."/>
            <person name="Wendel J.F."/>
            <person name="Stelly D.M."/>
            <person name="Grimwood J."/>
            <person name="Schmutz J."/>
        </authorList>
    </citation>
    <scope>NUCLEOTIDE SEQUENCE [LARGE SCALE GENOMIC DNA]</scope>
    <source>
        <strain evidence="2">cv. TM-1</strain>
    </source>
</reference>